<sequence>MKASVYFAGGIEMVRPYLTGLSASLLMVMSPLVSQASELPIVESAALGIGKNPPWSEPVQVEDPFEGQFIAVFDRHRFSDRFLNTHMRIEVQSLWTQDYVRLLFTAKDRDCYGHHGFLSSSYCSEVIDTKKISKLFLKIDEQIYQVSGQQNTFPVSTELANALRSAPEQEIQIRLVTESGASVDSKIGQKTVKAWQSIYTPTVSRGLD</sequence>
<geneLocation type="plasmid" evidence="1 2">
    <name>pREB1</name>
</geneLocation>
<keyword evidence="1" id="KW-0614">Plasmid</keyword>
<dbReference type="Proteomes" id="UP000000268">
    <property type="component" value="Plasmid pREB1"/>
</dbReference>
<name>A8ZKR6_ACAM1</name>
<gene>
    <name evidence="1" type="ordered locus">AM1_A0266</name>
</gene>
<organism evidence="1 2">
    <name type="scientific">Acaryochloris marina (strain MBIC 11017)</name>
    <dbReference type="NCBI Taxonomy" id="329726"/>
    <lineage>
        <taxon>Bacteria</taxon>
        <taxon>Bacillati</taxon>
        <taxon>Cyanobacteriota</taxon>
        <taxon>Cyanophyceae</taxon>
        <taxon>Acaryochloridales</taxon>
        <taxon>Acaryochloridaceae</taxon>
        <taxon>Acaryochloris</taxon>
    </lineage>
</organism>
<reference evidence="1 2" key="1">
    <citation type="journal article" date="2008" name="Proc. Natl. Acad. Sci. U.S.A.">
        <title>Niche adaptation and genome expansion in the chlorophyll d-producing cyanobacterium Acaryochloris marina.</title>
        <authorList>
            <person name="Swingley W.D."/>
            <person name="Chen M."/>
            <person name="Cheung P.C."/>
            <person name="Conrad A.L."/>
            <person name="Dejesa L.C."/>
            <person name="Hao J."/>
            <person name="Honchak B.M."/>
            <person name="Karbach L.E."/>
            <person name="Kurdoglu A."/>
            <person name="Lahiri S."/>
            <person name="Mastrian S.D."/>
            <person name="Miyashita H."/>
            <person name="Page L."/>
            <person name="Ramakrishna P."/>
            <person name="Satoh S."/>
            <person name="Sattley W.M."/>
            <person name="Shimada Y."/>
            <person name="Taylor H.L."/>
            <person name="Tomo T."/>
            <person name="Tsuchiya T."/>
            <person name="Wang Z.T."/>
            <person name="Raymond J."/>
            <person name="Mimuro M."/>
            <person name="Blankenship R.E."/>
            <person name="Touchman J.W."/>
        </authorList>
    </citation>
    <scope>NUCLEOTIDE SEQUENCE [LARGE SCALE GENOMIC DNA]</scope>
    <source>
        <strain evidence="2">MBIC 11017</strain>
        <plasmid evidence="2">Plasmid pREB1</plasmid>
    </source>
</reference>
<dbReference type="HOGENOM" id="CLU_1208375_0_0_3"/>
<proteinExistence type="predicted"/>
<evidence type="ECO:0000313" key="2">
    <source>
        <dbReference type="Proteomes" id="UP000000268"/>
    </source>
</evidence>
<dbReference type="AlphaFoldDB" id="A8ZKR6"/>
<dbReference type="KEGG" id="amr:AM1_A0266"/>
<dbReference type="RefSeq" id="WP_012166759.1">
    <property type="nucleotide sequence ID" value="NC_009926.1"/>
</dbReference>
<evidence type="ECO:0000313" key="1">
    <source>
        <dbReference type="EMBL" id="ABW31384.1"/>
    </source>
</evidence>
<dbReference type="EMBL" id="CP000838">
    <property type="protein sequence ID" value="ABW31384.1"/>
    <property type="molecule type" value="Genomic_DNA"/>
</dbReference>
<accession>A8ZKR6</accession>
<keyword evidence="2" id="KW-1185">Reference proteome</keyword>
<protein>
    <submittedName>
        <fullName evidence="1">Uncharacterized protein</fullName>
    </submittedName>
</protein>